<dbReference type="InterPro" id="IPR011006">
    <property type="entry name" value="CheY-like_superfamily"/>
</dbReference>
<dbReference type="SMART" id="SM00388">
    <property type="entry name" value="HisKA"/>
    <property type="match status" value="1"/>
</dbReference>
<dbReference type="PROSITE" id="PS50894">
    <property type="entry name" value="HPT"/>
    <property type="match status" value="1"/>
</dbReference>
<evidence type="ECO:0000256" key="10">
    <source>
        <dbReference type="ARBA" id="ARBA00022777"/>
    </source>
</evidence>
<evidence type="ECO:0000259" key="25">
    <source>
        <dbReference type="PROSITE" id="PS50109"/>
    </source>
</evidence>
<evidence type="ECO:0000256" key="14">
    <source>
        <dbReference type="ARBA" id="ARBA00023026"/>
    </source>
</evidence>
<evidence type="ECO:0000256" key="18">
    <source>
        <dbReference type="ARBA" id="ARBA00068150"/>
    </source>
</evidence>
<evidence type="ECO:0000256" key="3">
    <source>
        <dbReference type="ARBA" id="ARBA00012438"/>
    </source>
</evidence>
<dbReference type="PROSITE" id="PS50109">
    <property type="entry name" value="HIS_KIN"/>
    <property type="match status" value="1"/>
</dbReference>
<dbReference type="PANTHER" id="PTHR45339:SF1">
    <property type="entry name" value="HYBRID SIGNAL TRANSDUCTION HISTIDINE KINASE J"/>
    <property type="match status" value="1"/>
</dbReference>
<evidence type="ECO:0000313" key="29">
    <source>
        <dbReference type="Proteomes" id="UP000301751"/>
    </source>
</evidence>
<dbReference type="SUPFAM" id="SSF47384">
    <property type="entry name" value="Homodimeric domain of signal transducing histidine kinase"/>
    <property type="match status" value="1"/>
</dbReference>
<dbReference type="InterPro" id="IPR004358">
    <property type="entry name" value="Sig_transdc_His_kin-like_C"/>
</dbReference>
<feature type="transmembrane region" description="Helical" evidence="24">
    <location>
        <begin position="21"/>
        <end position="42"/>
    </location>
</feature>
<dbReference type="Gene3D" id="3.30.565.10">
    <property type="entry name" value="Histidine kinase-like ATPase, C-terminal domain"/>
    <property type="match status" value="1"/>
</dbReference>
<evidence type="ECO:0000256" key="4">
    <source>
        <dbReference type="ARBA" id="ARBA00022475"/>
    </source>
</evidence>
<evidence type="ECO:0000256" key="17">
    <source>
        <dbReference type="ARBA" id="ARBA00064003"/>
    </source>
</evidence>
<dbReference type="FunFam" id="3.30.565.10:FF:000010">
    <property type="entry name" value="Sensor histidine kinase RcsC"/>
    <property type="match status" value="1"/>
</dbReference>
<evidence type="ECO:0000256" key="6">
    <source>
        <dbReference type="ARBA" id="ARBA00022679"/>
    </source>
</evidence>
<evidence type="ECO:0000259" key="27">
    <source>
        <dbReference type="PROSITE" id="PS50894"/>
    </source>
</evidence>
<keyword evidence="6" id="KW-0808">Transferase</keyword>
<evidence type="ECO:0000256" key="7">
    <source>
        <dbReference type="ARBA" id="ARBA00022692"/>
    </source>
</evidence>
<evidence type="ECO:0000256" key="1">
    <source>
        <dbReference type="ARBA" id="ARBA00000085"/>
    </source>
</evidence>
<comment type="caution">
    <text evidence="28">The sequence shown here is derived from an EMBL/GenBank/DDBJ whole genome shotgun (WGS) entry which is preliminary data.</text>
</comment>
<dbReference type="InterPro" id="IPR003594">
    <property type="entry name" value="HATPase_dom"/>
</dbReference>
<evidence type="ECO:0000256" key="9">
    <source>
        <dbReference type="ARBA" id="ARBA00022741"/>
    </source>
</evidence>
<evidence type="ECO:0000256" key="24">
    <source>
        <dbReference type="SAM" id="Phobius"/>
    </source>
</evidence>
<dbReference type="InterPro" id="IPR036890">
    <property type="entry name" value="HATPase_C_sf"/>
</dbReference>
<feature type="region of interest" description="Disordered" evidence="23">
    <location>
        <begin position="658"/>
        <end position="681"/>
    </location>
</feature>
<keyword evidence="14" id="KW-0843">Virulence</keyword>
<keyword evidence="9" id="KW-0547">Nucleotide-binding</keyword>
<dbReference type="Pfam" id="PF00072">
    <property type="entry name" value="Response_reg"/>
    <property type="match status" value="1"/>
</dbReference>
<keyword evidence="10" id="KW-0418">Kinase</keyword>
<dbReference type="InterPro" id="IPR036097">
    <property type="entry name" value="HisK_dim/P_sf"/>
</dbReference>
<keyword evidence="7 24" id="KW-0812">Transmembrane</keyword>
<evidence type="ECO:0000256" key="12">
    <source>
        <dbReference type="ARBA" id="ARBA00022989"/>
    </source>
</evidence>
<dbReference type="InterPro" id="IPR001789">
    <property type="entry name" value="Sig_transdc_resp-reg_receiver"/>
</dbReference>
<feature type="coiled-coil region" evidence="22">
    <location>
        <begin position="221"/>
        <end position="258"/>
    </location>
</feature>
<dbReference type="SMART" id="SM00387">
    <property type="entry name" value="HATPase_c"/>
    <property type="match status" value="1"/>
</dbReference>
<dbReference type="PANTHER" id="PTHR45339">
    <property type="entry name" value="HYBRID SIGNAL TRANSDUCTION HISTIDINE KINASE J"/>
    <property type="match status" value="1"/>
</dbReference>
<evidence type="ECO:0000256" key="11">
    <source>
        <dbReference type="ARBA" id="ARBA00022840"/>
    </source>
</evidence>
<comment type="catalytic activity">
    <reaction evidence="1">
        <text>ATP + protein L-histidine = ADP + protein N-phospho-L-histidine.</text>
        <dbReference type="EC" id="2.7.13.3"/>
    </reaction>
</comment>
<organism evidence="28 29">
    <name type="scientific">Pseudaquabacterium pictum</name>
    <dbReference type="NCBI Taxonomy" id="2315236"/>
    <lineage>
        <taxon>Bacteria</taxon>
        <taxon>Pseudomonadati</taxon>
        <taxon>Pseudomonadota</taxon>
        <taxon>Betaproteobacteria</taxon>
        <taxon>Burkholderiales</taxon>
        <taxon>Sphaerotilaceae</taxon>
        <taxon>Pseudaquabacterium</taxon>
    </lineage>
</organism>
<dbReference type="SUPFAM" id="SSF55874">
    <property type="entry name" value="ATPase domain of HSP90 chaperone/DNA topoisomerase II/histidine kinase"/>
    <property type="match status" value="1"/>
</dbReference>
<dbReference type="InterPro" id="IPR003661">
    <property type="entry name" value="HisK_dim/P_dom"/>
</dbReference>
<feature type="modified residue" description="4-aspartylphosphate" evidence="21">
    <location>
        <position position="565"/>
    </location>
</feature>
<name>A0A480AUI8_9BURK</name>
<feature type="domain" description="Histidine kinase" evidence="25">
    <location>
        <begin position="258"/>
        <end position="485"/>
    </location>
</feature>
<evidence type="ECO:0000256" key="21">
    <source>
        <dbReference type="PROSITE-ProRule" id="PRU00169"/>
    </source>
</evidence>
<protein>
    <recommendedName>
        <fullName evidence="18">Sensory/regulatory protein RpfC</fullName>
        <ecNumber evidence="3">2.7.13.3</ecNumber>
    </recommendedName>
    <alternativeName>
        <fullName evidence="19">Virulence sensor protein BvgS</fullName>
    </alternativeName>
</protein>
<dbReference type="InterPro" id="IPR036641">
    <property type="entry name" value="HPT_dom_sf"/>
</dbReference>
<evidence type="ECO:0000256" key="16">
    <source>
        <dbReference type="ARBA" id="ARBA00058004"/>
    </source>
</evidence>
<dbReference type="GO" id="GO:0005524">
    <property type="term" value="F:ATP binding"/>
    <property type="evidence" value="ECO:0007669"/>
    <property type="project" value="UniProtKB-KW"/>
</dbReference>
<dbReference type="Gene3D" id="3.40.50.2300">
    <property type="match status" value="1"/>
</dbReference>
<dbReference type="EMBL" id="BJCL01000013">
    <property type="protein sequence ID" value="GCL65013.1"/>
    <property type="molecule type" value="Genomic_DNA"/>
</dbReference>
<dbReference type="PRINTS" id="PR00344">
    <property type="entry name" value="BCTRLSENSOR"/>
</dbReference>
<feature type="domain" description="HPt" evidence="27">
    <location>
        <begin position="710"/>
        <end position="810"/>
    </location>
</feature>
<dbReference type="Gene3D" id="1.20.120.160">
    <property type="entry name" value="HPT domain"/>
    <property type="match status" value="1"/>
</dbReference>
<accession>A0A480AUI8</accession>
<keyword evidence="22" id="KW-0175">Coiled coil</keyword>
<dbReference type="CDD" id="cd16922">
    <property type="entry name" value="HATPase_EvgS-ArcB-TorS-like"/>
    <property type="match status" value="1"/>
</dbReference>
<dbReference type="GO" id="GO:0005886">
    <property type="term" value="C:plasma membrane"/>
    <property type="evidence" value="ECO:0007669"/>
    <property type="project" value="UniProtKB-SubCell"/>
</dbReference>
<evidence type="ECO:0000256" key="19">
    <source>
        <dbReference type="ARBA" id="ARBA00070152"/>
    </source>
</evidence>
<dbReference type="Gene3D" id="1.10.287.130">
    <property type="match status" value="1"/>
</dbReference>
<keyword evidence="5 21" id="KW-0597">Phosphoprotein</keyword>
<comment type="subunit">
    <text evidence="17">At low DSF concentrations, interacts with RpfF.</text>
</comment>
<dbReference type="SUPFAM" id="SSF47226">
    <property type="entry name" value="Histidine-containing phosphotransfer domain, HPT domain"/>
    <property type="match status" value="1"/>
</dbReference>
<feature type="domain" description="Response regulatory" evidence="26">
    <location>
        <begin position="516"/>
        <end position="633"/>
    </location>
</feature>
<evidence type="ECO:0000256" key="20">
    <source>
        <dbReference type="PROSITE-ProRule" id="PRU00110"/>
    </source>
</evidence>
<evidence type="ECO:0000313" key="28">
    <source>
        <dbReference type="EMBL" id="GCL65013.1"/>
    </source>
</evidence>
<proteinExistence type="predicted"/>
<dbReference type="GO" id="GO:0000155">
    <property type="term" value="F:phosphorelay sensor kinase activity"/>
    <property type="evidence" value="ECO:0007669"/>
    <property type="project" value="InterPro"/>
</dbReference>
<sequence length="810" mass="87184">MPMQPPRPPRPPRQDWQRPSGWLLATGVGLVLALAAIGWVQWRQVSLLSGTVRYEGDNLVWSFFQVESEFLQLRDLLREAQLEPGDTVREPVTERVRQRFELFASRLPLVQPQRVAHLVDFGQEHVLTMAALDAFVRKHDPVLGEAATRPLTQQAAVAALADLSTLFAPIHDLTLRANQRIAENVGDRNDAVRDQARLSMGLTAFQSVLTLTFALLTARQFRSLLRRRRELQQVANNLQEARAEAEAASQAKSAFLANMSHELRTPFNGVLGMLALLDSDRLDAEQADYLRTARESATHLLDLLNDILDISKLESGRLDIVPHALDFHRLLRDVQSLMALSAEAKGLDLRVHVAPEAPEWVMADGKRLKQILFNLMSNAVKFTDEGEVSLTVSTRPAPADALGDAPMHELRFVVRDTGIGMSEAMRARLFQRFSQGDDSTSRRFGGTGLGLEISRSLARMMGGDITVDSKPGQGSVFTLSLDLPGARPDRLEALTAPGELLPIEPADGGDAGEGLDLLVADDHPVNRKFLAILLRRMGHRVRLASNGAEAVAMVTAQVPDLVFMDVHMPVQDGLQATRALRTGPAPMNKVPIVALTADAFADTRQRVLEAGMNNFLSKPVQPDDIEALLSALFGARAQGPRAGAGEFDDSGLAPLALDNPPATASAPVPATNLPPPPAAAPAAARRRFRASDVALHLDMAVIGDLCVGVTLSGYQSVLAGFFSDESGSSANLLAALDRGETAVLKSLAHAVKGASASLGLRAVNALALKIEAEGAGYGPDDCAAAAAQLRELLDTGRALLQRMGFAGTAL</sequence>
<comment type="subcellular location">
    <subcellularLocation>
        <location evidence="2">Cell membrane</location>
        <topology evidence="2">Multi-pass membrane protein</topology>
    </subcellularLocation>
</comment>
<dbReference type="EC" id="2.7.13.3" evidence="3"/>
<evidence type="ECO:0000256" key="22">
    <source>
        <dbReference type="SAM" id="Coils"/>
    </source>
</evidence>
<gene>
    <name evidence="28" type="ORF">AQPW35_40940</name>
</gene>
<dbReference type="SUPFAM" id="SSF52172">
    <property type="entry name" value="CheY-like"/>
    <property type="match status" value="1"/>
</dbReference>
<evidence type="ECO:0000256" key="13">
    <source>
        <dbReference type="ARBA" id="ARBA00023012"/>
    </source>
</evidence>
<keyword evidence="11" id="KW-0067">ATP-binding</keyword>
<evidence type="ECO:0000259" key="26">
    <source>
        <dbReference type="PROSITE" id="PS50110"/>
    </source>
</evidence>
<keyword evidence="4" id="KW-1003">Cell membrane</keyword>
<feature type="modified residue" description="Phosphohistidine" evidence="20">
    <location>
        <position position="749"/>
    </location>
</feature>
<dbReference type="Pfam" id="PF01627">
    <property type="entry name" value="Hpt"/>
    <property type="match status" value="1"/>
</dbReference>
<dbReference type="Pfam" id="PF02518">
    <property type="entry name" value="HATPase_c"/>
    <property type="match status" value="1"/>
</dbReference>
<dbReference type="SMART" id="SM00448">
    <property type="entry name" value="REC"/>
    <property type="match status" value="1"/>
</dbReference>
<evidence type="ECO:0000256" key="15">
    <source>
        <dbReference type="ARBA" id="ARBA00023136"/>
    </source>
</evidence>
<dbReference type="Proteomes" id="UP000301751">
    <property type="component" value="Unassembled WGS sequence"/>
</dbReference>
<keyword evidence="13" id="KW-0902">Two-component regulatory system</keyword>
<feature type="compositionally biased region" description="Low complexity" evidence="23">
    <location>
        <begin position="660"/>
        <end position="671"/>
    </location>
</feature>
<dbReference type="InterPro" id="IPR005467">
    <property type="entry name" value="His_kinase_dom"/>
</dbReference>
<comment type="function">
    <text evidence="16">Member of the two-component regulatory system BvgS/BvgA. Phosphorylates BvgA via a four-step phosphorelay in response to environmental signals.</text>
</comment>
<evidence type="ECO:0000256" key="5">
    <source>
        <dbReference type="ARBA" id="ARBA00022553"/>
    </source>
</evidence>
<dbReference type="Pfam" id="PF00512">
    <property type="entry name" value="HisKA"/>
    <property type="match status" value="1"/>
</dbReference>
<dbReference type="InterPro" id="IPR008207">
    <property type="entry name" value="Sig_transdc_His_kin_Hpt_dom"/>
</dbReference>
<keyword evidence="15 24" id="KW-0472">Membrane</keyword>
<dbReference type="FunFam" id="1.10.287.130:FF:000002">
    <property type="entry name" value="Two-component osmosensing histidine kinase"/>
    <property type="match status" value="1"/>
</dbReference>
<keyword evidence="29" id="KW-1185">Reference proteome</keyword>
<keyword evidence="8" id="KW-0732">Signal</keyword>
<dbReference type="PROSITE" id="PS50110">
    <property type="entry name" value="RESPONSE_REGULATORY"/>
    <property type="match status" value="1"/>
</dbReference>
<evidence type="ECO:0000256" key="2">
    <source>
        <dbReference type="ARBA" id="ARBA00004651"/>
    </source>
</evidence>
<keyword evidence="12 24" id="KW-1133">Transmembrane helix</keyword>
<evidence type="ECO:0000256" key="8">
    <source>
        <dbReference type="ARBA" id="ARBA00022729"/>
    </source>
</evidence>
<dbReference type="CDD" id="cd17546">
    <property type="entry name" value="REC_hyHK_CKI1_RcsC-like"/>
    <property type="match status" value="1"/>
</dbReference>
<dbReference type="CDD" id="cd00082">
    <property type="entry name" value="HisKA"/>
    <property type="match status" value="1"/>
</dbReference>
<dbReference type="AlphaFoldDB" id="A0A480AUI8"/>
<reference evidence="29" key="1">
    <citation type="submission" date="2019-03" db="EMBL/GenBank/DDBJ databases">
        <title>Aquabacterium pictum sp.nov., the first bacteriochlorophyll a-containing freshwater bacterium in the genus Aquabacterium of the class Betaproteobacteria.</title>
        <authorList>
            <person name="Hirose S."/>
            <person name="Tank M."/>
            <person name="Hara E."/>
            <person name="Tamaki H."/>
            <person name="Takaichi S."/>
            <person name="Haruta S."/>
            <person name="Hanada S."/>
        </authorList>
    </citation>
    <scope>NUCLEOTIDE SEQUENCE [LARGE SCALE GENOMIC DNA]</scope>
    <source>
        <strain evidence="29">W35</strain>
    </source>
</reference>
<evidence type="ECO:0000256" key="23">
    <source>
        <dbReference type="SAM" id="MobiDB-lite"/>
    </source>
</evidence>